<sequence>MMYLTKKFEFNGWITVGTFIGFDSYQIYLQLTSFGCDEKMMYETTVAGTRDAVAGILLTIENIWEIPPFSKISAFPGNAVVMYALKQTIGILV</sequence>
<dbReference type="Proteomes" id="UP000887116">
    <property type="component" value="Unassembled WGS sequence"/>
</dbReference>
<keyword evidence="2" id="KW-1185">Reference proteome</keyword>
<gene>
    <name evidence="1" type="ORF">TNCT_88511</name>
</gene>
<protein>
    <submittedName>
        <fullName evidence="1">Uncharacterized protein</fullName>
    </submittedName>
</protein>
<proteinExistence type="predicted"/>
<accession>A0A8X6F0H4</accession>
<comment type="caution">
    <text evidence="1">The sequence shown here is derived from an EMBL/GenBank/DDBJ whole genome shotgun (WGS) entry which is preliminary data.</text>
</comment>
<dbReference type="AlphaFoldDB" id="A0A8X6F0H4"/>
<reference evidence="1" key="1">
    <citation type="submission" date="2020-07" db="EMBL/GenBank/DDBJ databases">
        <title>Multicomponent nature underlies the extraordinary mechanical properties of spider dragline silk.</title>
        <authorList>
            <person name="Kono N."/>
            <person name="Nakamura H."/>
            <person name="Mori M."/>
            <person name="Yoshida Y."/>
            <person name="Ohtoshi R."/>
            <person name="Malay A.D."/>
            <person name="Moran D.A.P."/>
            <person name="Tomita M."/>
            <person name="Numata K."/>
            <person name="Arakawa K."/>
        </authorList>
    </citation>
    <scope>NUCLEOTIDE SEQUENCE</scope>
</reference>
<dbReference type="EMBL" id="BMAO01010489">
    <property type="protein sequence ID" value="GFQ67568.1"/>
    <property type="molecule type" value="Genomic_DNA"/>
</dbReference>
<evidence type="ECO:0000313" key="1">
    <source>
        <dbReference type="EMBL" id="GFQ67568.1"/>
    </source>
</evidence>
<name>A0A8X6F0H4_TRICU</name>
<evidence type="ECO:0000313" key="2">
    <source>
        <dbReference type="Proteomes" id="UP000887116"/>
    </source>
</evidence>
<organism evidence="1 2">
    <name type="scientific">Trichonephila clavata</name>
    <name type="common">Joro spider</name>
    <name type="synonym">Nephila clavata</name>
    <dbReference type="NCBI Taxonomy" id="2740835"/>
    <lineage>
        <taxon>Eukaryota</taxon>
        <taxon>Metazoa</taxon>
        <taxon>Ecdysozoa</taxon>
        <taxon>Arthropoda</taxon>
        <taxon>Chelicerata</taxon>
        <taxon>Arachnida</taxon>
        <taxon>Araneae</taxon>
        <taxon>Araneomorphae</taxon>
        <taxon>Entelegynae</taxon>
        <taxon>Araneoidea</taxon>
        <taxon>Nephilidae</taxon>
        <taxon>Trichonephila</taxon>
    </lineage>
</organism>